<name>A0A3B3RHE9_9TELE</name>
<reference evidence="2" key="2">
    <citation type="submission" date="2025-09" db="UniProtKB">
        <authorList>
            <consortium name="Ensembl"/>
        </authorList>
    </citation>
    <scope>IDENTIFICATION</scope>
</reference>
<sequence>MEGRAAQVGLPASPPRASAPVPVPMSERYDGNPDHCQVFLMQCGLFIKEHLESLWMDDSPLLDSARNFQQAFKGIFDYPSIGRNLRERLEDFCQLTVC</sequence>
<evidence type="ECO:0000256" key="1">
    <source>
        <dbReference type="SAM" id="MobiDB-lite"/>
    </source>
</evidence>
<evidence type="ECO:0000313" key="3">
    <source>
        <dbReference type="Proteomes" id="UP000261540"/>
    </source>
</evidence>
<dbReference type="AlphaFoldDB" id="A0A3B3RHE9"/>
<reference evidence="2" key="1">
    <citation type="submission" date="2025-08" db="UniProtKB">
        <authorList>
            <consortium name="Ensembl"/>
        </authorList>
    </citation>
    <scope>IDENTIFICATION</scope>
</reference>
<protein>
    <submittedName>
        <fullName evidence="2">Uncharacterized protein</fullName>
    </submittedName>
</protein>
<feature type="region of interest" description="Disordered" evidence="1">
    <location>
        <begin position="1"/>
        <end position="26"/>
    </location>
</feature>
<dbReference type="Ensembl" id="ENSPKIT00000041810.1">
    <property type="protein sequence ID" value="ENSPKIP00000017300.1"/>
    <property type="gene ID" value="ENSPKIG00000003271.1"/>
</dbReference>
<keyword evidence="3" id="KW-1185">Reference proteome</keyword>
<accession>A0A3B3RHE9</accession>
<evidence type="ECO:0000313" key="2">
    <source>
        <dbReference type="Ensembl" id="ENSPKIP00000017300.1"/>
    </source>
</evidence>
<dbReference type="GeneTree" id="ENSGT00940000177372"/>
<proteinExistence type="predicted"/>
<dbReference type="Proteomes" id="UP000261540">
    <property type="component" value="Unplaced"/>
</dbReference>
<organism evidence="2 3">
    <name type="scientific">Paramormyrops kingsleyae</name>
    <dbReference type="NCBI Taxonomy" id="1676925"/>
    <lineage>
        <taxon>Eukaryota</taxon>
        <taxon>Metazoa</taxon>
        <taxon>Chordata</taxon>
        <taxon>Craniata</taxon>
        <taxon>Vertebrata</taxon>
        <taxon>Euteleostomi</taxon>
        <taxon>Actinopterygii</taxon>
        <taxon>Neopterygii</taxon>
        <taxon>Teleostei</taxon>
        <taxon>Osteoglossocephala</taxon>
        <taxon>Osteoglossomorpha</taxon>
        <taxon>Osteoglossiformes</taxon>
        <taxon>Mormyridae</taxon>
        <taxon>Paramormyrops</taxon>
    </lineage>
</organism>